<dbReference type="HOGENOM" id="CLU_2723863_0_0_1"/>
<proteinExistence type="predicted"/>
<dbReference type="Proteomes" id="UP000028524">
    <property type="component" value="Unassembled WGS sequence"/>
</dbReference>
<dbReference type="AlphaFoldDB" id="A0A084Q8H1"/>
<sequence length="72" mass="7303">MKTSSENIPVLLVGGGAFVVSDTLTGASRVVKATWSGVANAVGAAAARVSGIVDSIEDTETRLKGEIVQEQS</sequence>
<evidence type="ECO:0000313" key="1">
    <source>
        <dbReference type="EMBL" id="KFA60256.1"/>
    </source>
</evidence>
<dbReference type="EMBL" id="KL660941">
    <property type="protein sequence ID" value="KFA60256.1"/>
    <property type="molecule type" value="Genomic_DNA"/>
</dbReference>
<evidence type="ECO:0000313" key="2">
    <source>
        <dbReference type="Proteomes" id="UP000028524"/>
    </source>
</evidence>
<reference evidence="1 2" key="1">
    <citation type="journal article" date="2014" name="BMC Genomics">
        <title>Comparative genome sequencing reveals chemotype-specific gene clusters in the toxigenic black mold Stachybotrys.</title>
        <authorList>
            <person name="Semeiks J."/>
            <person name="Borek D."/>
            <person name="Otwinowski Z."/>
            <person name="Grishin N.V."/>
        </authorList>
    </citation>
    <scope>NUCLEOTIDE SEQUENCE [LARGE SCALE GENOMIC DNA]</scope>
    <source>
        <strain evidence="1 2">IBT 40285</strain>
    </source>
</reference>
<dbReference type="InParanoid" id="A0A084Q8H1"/>
<keyword evidence="2" id="KW-1185">Reference proteome</keyword>
<name>A0A084Q8H1_STAC4</name>
<accession>A0A084Q8H1</accession>
<protein>
    <submittedName>
        <fullName evidence="1">Uncharacterized protein</fullName>
    </submittedName>
</protein>
<organism evidence="1 2">
    <name type="scientific">Stachybotrys chlorohalonatus (strain IBT 40285)</name>
    <dbReference type="NCBI Taxonomy" id="1283841"/>
    <lineage>
        <taxon>Eukaryota</taxon>
        <taxon>Fungi</taxon>
        <taxon>Dikarya</taxon>
        <taxon>Ascomycota</taxon>
        <taxon>Pezizomycotina</taxon>
        <taxon>Sordariomycetes</taxon>
        <taxon>Hypocreomycetidae</taxon>
        <taxon>Hypocreales</taxon>
        <taxon>Stachybotryaceae</taxon>
        <taxon>Stachybotrys</taxon>
    </lineage>
</organism>
<dbReference type="OrthoDB" id="5404895at2759"/>
<gene>
    <name evidence="1" type="ORF">S40285_10576</name>
</gene>